<dbReference type="Gene3D" id="3.40.50.300">
    <property type="entry name" value="P-loop containing nucleotide triphosphate hydrolases"/>
    <property type="match status" value="1"/>
</dbReference>
<accession>A0A397VVG8</accession>
<gene>
    <name evidence="1" type="ORF">C2G38_2241172</name>
</gene>
<dbReference type="AlphaFoldDB" id="A0A397VVG8"/>
<dbReference type="EMBL" id="QKWP01000162">
    <property type="protein sequence ID" value="RIB25771.1"/>
    <property type="molecule type" value="Genomic_DNA"/>
</dbReference>
<evidence type="ECO:0000313" key="2">
    <source>
        <dbReference type="Proteomes" id="UP000266673"/>
    </source>
</evidence>
<organism evidence="1 2">
    <name type="scientific">Gigaspora rosea</name>
    <dbReference type="NCBI Taxonomy" id="44941"/>
    <lineage>
        <taxon>Eukaryota</taxon>
        <taxon>Fungi</taxon>
        <taxon>Fungi incertae sedis</taxon>
        <taxon>Mucoromycota</taxon>
        <taxon>Glomeromycotina</taxon>
        <taxon>Glomeromycetes</taxon>
        <taxon>Diversisporales</taxon>
        <taxon>Gigasporaceae</taxon>
        <taxon>Gigaspora</taxon>
    </lineage>
</organism>
<sequence>MTAFGMGLNVNDVRAVIHTTFPMSIDALVQETGCTGRDGIAAKNPGDLPIVECNNCDNCDHQKKDDTCWYNVEMEARRMETIQKREEAKYLLEQLILHGVIQHQIELKRIRPESSILSYSRQIVNVSENSEHLLVLRVWRLLLRKRKGE</sequence>
<name>A0A397VVG8_9GLOM</name>
<evidence type="ECO:0008006" key="3">
    <source>
        <dbReference type="Google" id="ProtNLM"/>
    </source>
</evidence>
<dbReference type="Proteomes" id="UP000266673">
    <property type="component" value="Unassembled WGS sequence"/>
</dbReference>
<comment type="caution">
    <text evidence="1">The sequence shown here is derived from an EMBL/GenBank/DDBJ whole genome shotgun (WGS) entry which is preliminary data.</text>
</comment>
<reference evidence="1 2" key="1">
    <citation type="submission" date="2018-06" db="EMBL/GenBank/DDBJ databases">
        <title>Comparative genomics reveals the genomic features of Rhizophagus irregularis, R. cerebriforme, R. diaphanum and Gigaspora rosea, and their symbiotic lifestyle signature.</title>
        <authorList>
            <person name="Morin E."/>
            <person name="San Clemente H."/>
            <person name="Chen E.C.H."/>
            <person name="De La Providencia I."/>
            <person name="Hainaut M."/>
            <person name="Kuo A."/>
            <person name="Kohler A."/>
            <person name="Murat C."/>
            <person name="Tang N."/>
            <person name="Roy S."/>
            <person name="Loubradou J."/>
            <person name="Henrissat B."/>
            <person name="Grigoriev I.V."/>
            <person name="Corradi N."/>
            <person name="Roux C."/>
            <person name="Martin F.M."/>
        </authorList>
    </citation>
    <scope>NUCLEOTIDE SEQUENCE [LARGE SCALE GENOMIC DNA]</scope>
    <source>
        <strain evidence="1 2">DAOM 194757</strain>
    </source>
</reference>
<dbReference type="InterPro" id="IPR027417">
    <property type="entry name" value="P-loop_NTPase"/>
</dbReference>
<proteinExistence type="predicted"/>
<dbReference type="OrthoDB" id="10261556at2759"/>
<keyword evidence="2" id="KW-1185">Reference proteome</keyword>
<dbReference type="SUPFAM" id="SSF52540">
    <property type="entry name" value="P-loop containing nucleoside triphosphate hydrolases"/>
    <property type="match status" value="1"/>
</dbReference>
<evidence type="ECO:0000313" key="1">
    <source>
        <dbReference type="EMBL" id="RIB25771.1"/>
    </source>
</evidence>
<dbReference type="STRING" id="44941.A0A397VVG8"/>
<protein>
    <recommendedName>
        <fullName evidence="3">Helicase C-terminal domain-containing protein</fullName>
    </recommendedName>
</protein>